<dbReference type="PROSITE" id="PS50181">
    <property type="entry name" value="FBOX"/>
    <property type="match status" value="1"/>
</dbReference>
<dbReference type="Pfam" id="PF12937">
    <property type="entry name" value="F-box-like"/>
    <property type="match status" value="1"/>
</dbReference>
<dbReference type="SUPFAM" id="SSF81383">
    <property type="entry name" value="F-box domain"/>
    <property type="match status" value="1"/>
</dbReference>
<dbReference type="SMART" id="SM00256">
    <property type="entry name" value="FBOX"/>
    <property type="match status" value="1"/>
</dbReference>
<dbReference type="InterPro" id="IPR036047">
    <property type="entry name" value="F-box-like_dom_sf"/>
</dbReference>
<dbReference type="PANTHER" id="PTHR31960:SF2">
    <property type="entry name" value="F-BOX PROTEIN PP2-A15"/>
    <property type="match status" value="1"/>
</dbReference>
<dbReference type="EMBL" id="JAHRHJ020000004">
    <property type="protein sequence ID" value="KAH9318901.1"/>
    <property type="molecule type" value="Genomic_DNA"/>
</dbReference>
<dbReference type="InterPro" id="IPR001810">
    <property type="entry name" value="F-box_dom"/>
</dbReference>
<dbReference type="OMA" id="SSHMECK"/>
<dbReference type="PANTHER" id="PTHR31960">
    <property type="entry name" value="F-BOX PROTEIN PP2-A15"/>
    <property type="match status" value="1"/>
</dbReference>
<dbReference type="Gene3D" id="1.20.1280.50">
    <property type="match status" value="1"/>
</dbReference>
<sequence length="270" mass="30406">MAKMNELPESCISMILSFTTPRDACKLASVSRLFRSAASADSLWHTWLPPHYPQILSNPLSPITFSSKKQLYFCLCQSILLDGGTKRFLLHPPTAKICYMLSARELSIVWGDDQRYWTWSPGDVANSRFKEVAEVTKVAWLDVHGRFDCGLLSPNTDYSVSFLIKFGHRYYGWNVLPLKFFVTTAEGDEVKSGRLLVEREGASIDPNLKIAPLNYDSDGWMEVVAGEFTVNSYSDADAPKYVEFGMKEVDSGRWKSGLFFDGVKIQPKSA</sequence>
<evidence type="ECO:0000259" key="1">
    <source>
        <dbReference type="PROSITE" id="PS50181"/>
    </source>
</evidence>
<dbReference type="CDD" id="cd22162">
    <property type="entry name" value="F-box_AtSKIP3-like"/>
    <property type="match status" value="1"/>
</dbReference>
<dbReference type="AlphaFoldDB" id="A0AA38G948"/>
<gene>
    <name evidence="2" type="ORF">KI387_020670</name>
</gene>
<reference evidence="2 3" key="1">
    <citation type="journal article" date="2021" name="Nat. Plants">
        <title>The Taxus genome provides insights into paclitaxel biosynthesis.</title>
        <authorList>
            <person name="Xiong X."/>
            <person name="Gou J."/>
            <person name="Liao Q."/>
            <person name="Li Y."/>
            <person name="Zhou Q."/>
            <person name="Bi G."/>
            <person name="Li C."/>
            <person name="Du R."/>
            <person name="Wang X."/>
            <person name="Sun T."/>
            <person name="Guo L."/>
            <person name="Liang H."/>
            <person name="Lu P."/>
            <person name="Wu Y."/>
            <person name="Zhang Z."/>
            <person name="Ro D.K."/>
            <person name="Shang Y."/>
            <person name="Huang S."/>
            <person name="Yan J."/>
        </authorList>
    </citation>
    <scope>NUCLEOTIDE SEQUENCE [LARGE SCALE GENOMIC DNA]</scope>
    <source>
        <strain evidence="2">Ta-2019</strain>
    </source>
</reference>
<proteinExistence type="predicted"/>
<name>A0AA38G948_TAXCH</name>
<evidence type="ECO:0000313" key="3">
    <source>
        <dbReference type="Proteomes" id="UP000824469"/>
    </source>
</evidence>
<protein>
    <recommendedName>
        <fullName evidence="1">F-box domain-containing protein</fullName>
    </recommendedName>
</protein>
<accession>A0AA38G948</accession>
<feature type="domain" description="F-box" evidence="1">
    <location>
        <begin position="1"/>
        <end position="47"/>
    </location>
</feature>
<comment type="caution">
    <text evidence="2">The sequence shown here is derived from an EMBL/GenBank/DDBJ whole genome shotgun (WGS) entry which is preliminary data.</text>
</comment>
<dbReference type="Pfam" id="PF14299">
    <property type="entry name" value="PP2"/>
    <property type="match status" value="1"/>
</dbReference>
<dbReference type="Proteomes" id="UP000824469">
    <property type="component" value="Unassembled WGS sequence"/>
</dbReference>
<keyword evidence="3" id="KW-1185">Reference proteome</keyword>
<organism evidence="2 3">
    <name type="scientific">Taxus chinensis</name>
    <name type="common">Chinese yew</name>
    <name type="synonym">Taxus wallichiana var. chinensis</name>
    <dbReference type="NCBI Taxonomy" id="29808"/>
    <lineage>
        <taxon>Eukaryota</taxon>
        <taxon>Viridiplantae</taxon>
        <taxon>Streptophyta</taxon>
        <taxon>Embryophyta</taxon>
        <taxon>Tracheophyta</taxon>
        <taxon>Spermatophyta</taxon>
        <taxon>Pinopsida</taxon>
        <taxon>Pinidae</taxon>
        <taxon>Conifers II</taxon>
        <taxon>Cupressales</taxon>
        <taxon>Taxaceae</taxon>
        <taxon>Taxus</taxon>
    </lineage>
</organism>
<evidence type="ECO:0000313" key="2">
    <source>
        <dbReference type="EMBL" id="KAH9318901.1"/>
    </source>
</evidence>
<dbReference type="InterPro" id="IPR025886">
    <property type="entry name" value="PP2-like"/>
</dbReference>